<dbReference type="InterPro" id="IPR035965">
    <property type="entry name" value="PAS-like_dom_sf"/>
</dbReference>
<proteinExistence type="predicted"/>
<dbReference type="Gene3D" id="3.30.450.20">
    <property type="entry name" value="PAS domain"/>
    <property type="match status" value="1"/>
</dbReference>
<organism evidence="2">
    <name type="scientific">Octactis speculum</name>
    <dbReference type="NCBI Taxonomy" id="3111310"/>
    <lineage>
        <taxon>Eukaryota</taxon>
        <taxon>Sar</taxon>
        <taxon>Stramenopiles</taxon>
        <taxon>Ochrophyta</taxon>
        <taxon>Dictyochophyceae</taxon>
        <taxon>Dictyochales</taxon>
        <taxon>Dictyochaceae</taxon>
        <taxon>Octactis</taxon>
    </lineage>
</organism>
<name>A0A7S2D3Z7_9STRA</name>
<dbReference type="Pfam" id="PF13426">
    <property type="entry name" value="PAS_9"/>
    <property type="match status" value="1"/>
</dbReference>
<dbReference type="EMBL" id="HBGS01036864">
    <property type="protein sequence ID" value="CAD9443544.1"/>
    <property type="molecule type" value="Transcribed_RNA"/>
</dbReference>
<dbReference type="AlphaFoldDB" id="A0A7S2D3Z7"/>
<feature type="domain" description="PAS" evidence="1">
    <location>
        <begin position="95"/>
        <end position="176"/>
    </location>
</feature>
<dbReference type="InterPro" id="IPR000014">
    <property type="entry name" value="PAS"/>
</dbReference>
<dbReference type="SUPFAM" id="SSF55785">
    <property type="entry name" value="PYP-like sensor domain (PAS domain)"/>
    <property type="match status" value="1"/>
</dbReference>
<reference evidence="2" key="1">
    <citation type="submission" date="2021-01" db="EMBL/GenBank/DDBJ databases">
        <authorList>
            <person name="Corre E."/>
            <person name="Pelletier E."/>
            <person name="Niang G."/>
            <person name="Scheremetjew M."/>
            <person name="Finn R."/>
            <person name="Kale V."/>
            <person name="Holt S."/>
            <person name="Cochrane G."/>
            <person name="Meng A."/>
            <person name="Brown T."/>
            <person name="Cohen L."/>
        </authorList>
    </citation>
    <scope>NUCLEOTIDE SEQUENCE</scope>
    <source>
        <strain evidence="2">CCMP1381</strain>
    </source>
</reference>
<accession>A0A7S2D3Z7</accession>
<gene>
    <name evidence="2" type="ORF">DSPE1174_LOCUS19112</name>
</gene>
<evidence type="ECO:0000313" key="2">
    <source>
        <dbReference type="EMBL" id="CAD9443544.1"/>
    </source>
</evidence>
<sequence length="214" mass="24286">MMVKDDLIMCRVVMSTTNAIAKGAVVECSLEGMLKVFFTEDNTQLRSVELVFDVMNFMQQLSQACGGSFEVIPNSVGMLSKESDEARVVISALQPFRIEHVNQSWMNLCGFSHKEVYGQPLRAIHQGIETDNEKITELMNTMHRKLSHSILTVNYKKSGQPFMNFVRVFPLCTGPDVTHFLYVAEEQHSNLMQQQQQCHPHPEYRGRGTKTAVL</sequence>
<protein>
    <recommendedName>
        <fullName evidence="1">PAS domain-containing protein</fullName>
    </recommendedName>
</protein>
<evidence type="ECO:0000259" key="1">
    <source>
        <dbReference type="Pfam" id="PF13426"/>
    </source>
</evidence>